<gene>
    <name evidence="2" type="ORF">ALECFALPRED_011067</name>
</gene>
<reference evidence="2" key="1">
    <citation type="submission" date="2021-03" db="EMBL/GenBank/DDBJ databases">
        <authorList>
            <person name="Tagirdzhanova G."/>
        </authorList>
    </citation>
    <scope>NUCLEOTIDE SEQUENCE</scope>
</reference>
<feature type="compositionally biased region" description="Basic and acidic residues" evidence="1">
    <location>
        <begin position="44"/>
        <end position="73"/>
    </location>
</feature>
<proteinExistence type="predicted"/>
<protein>
    <submittedName>
        <fullName evidence="2">Uncharacterized protein</fullName>
    </submittedName>
</protein>
<organism evidence="2 3">
    <name type="scientific">Alectoria fallacina</name>
    <dbReference type="NCBI Taxonomy" id="1903189"/>
    <lineage>
        <taxon>Eukaryota</taxon>
        <taxon>Fungi</taxon>
        <taxon>Dikarya</taxon>
        <taxon>Ascomycota</taxon>
        <taxon>Pezizomycotina</taxon>
        <taxon>Lecanoromycetes</taxon>
        <taxon>OSLEUM clade</taxon>
        <taxon>Lecanoromycetidae</taxon>
        <taxon>Lecanorales</taxon>
        <taxon>Lecanorineae</taxon>
        <taxon>Parmeliaceae</taxon>
        <taxon>Alectoria</taxon>
    </lineage>
</organism>
<dbReference type="AlphaFoldDB" id="A0A8H3JAC8"/>
<accession>A0A8H3JAC8</accession>
<feature type="compositionally biased region" description="Basic residues" evidence="1">
    <location>
        <begin position="74"/>
        <end position="84"/>
    </location>
</feature>
<feature type="region of interest" description="Disordered" evidence="1">
    <location>
        <begin position="44"/>
        <end position="84"/>
    </location>
</feature>
<evidence type="ECO:0000256" key="1">
    <source>
        <dbReference type="SAM" id="MobiDB-lite"/>
    </source>
</evidence>
<dbReference type="EMBL" id="CAJPDR010000971">
    <property type="protein sequence ID" value="CAF9943328.1"/>
    <property type="molecule type" value="Genomic_DNA"/>
</dbReference>
<comment type="caution">
    <text evidence="2">The sequence shown here is derived from an EMBL/GenBank/DDBJ whole genome shotgun (WGS) entry which is preliminary data.</text>
</comment>
<sequence>MSNYPKHHQLPLTSDNLKLQGKLQKPKSYFQECMARTDNHERFAVRGSAERSPYEVERKAKQLQRDLDEEEKKAKAKKAKGVGG</sequence>
<dbReference type="Proteomes" id="UP000664203">
    <property type="component" value="Unassembled WGS sequence"/>
</dbReference>
<evidence type="ECO:0000313" key="3">
    <source>
        <dbReference type="Proteomes" id="UP000664203"/>
    </source>
</evidence>
<evidence type="ECO:0000313" key="2">
    <source>
        <dbReference type="EMBL" id="CAF9943328.1"/>
    </source>
</evidence>
<name>A0A8H3JAC8_9LECA</name>
<keyword evidence="3" id="KW-1185">Reference proteome</keyword>